<dbReference type="SUPFAM" id="SSF56784">
    <property type="entry name" value="HAD-like"/>
    <property type="match status" value="1"/>
</dbReference>
<evidence type="ECO:0000313" key="2">
    <source>
        <dbReference type="Proteomes" id="UP001183420"/>
    </source>
</evidence>
<proteinExistence type="predicted"/>
<keyword evidence="2" id="KW-1185">Reference proteome</keyword>
<dbReference type="Pfam" id="PF12710">
    <property type="entry name" value="HAD"/>
    <property type="match status" value="1"/>
</dbReference>
<protein>
    <submittedName>
        <fullName evidence="1">Haloacid dehalogenase-like hydrolase</fullName>
    </submittedName>
</protein>
<dbReference type="InterPro" id="IPR036412">
    <property type="entry name" value="HAD-like_sf"/>
</dbReference>
<dbReference type="EMBL" id="JAVREM010000026">
    <property type="protein sequence ID" value="MDT0320581.1"/>
    <property type="molecule type" value="Genomic_DNA"/>
</dbReference>
<sequence>MFEVDTTAGDDFERFAQRLAELHLSRMPEIREWGHALPGAASALAALATEPDVRQTIVTGNLRATAKVKLAVYGLDGPIDWDVGAYGEDADERPGLVRAALRRAAARWGTIDRADVTLFGDTPADMIGAVENGIRAVGVATGSVSVRVGEVSQGRGISAPHGMEE</sequence>
<organism evidence="1 2">
    <name type="scientific">Streptomyces millisiae</name>
    <dbReference type="NCBI Taxonomy" id="3075542"/>
    <lineage>
        <taxon>Bacteria</taxon>
        <taxon>Bacillati</taxon>
        <taxon>Actinomycetota</taxon>
        <taxon>Actinomycetes</taxon>
        <taxon>Kitasatosporales</taxon>
        <taxon>Streptomycetaceae</taxon>
        <taxon>Streptomyces</taxon>
    </lineage>
</organism>
<dbReference type="InterPro" id="IPR023214">
    <property type="entry name" value="HAD_sf"/>
</dbReference>
<dbReference type="Gene3D" id="3.40.50.1000">
    <property type="entry name" value="HAD superfamily/HAD-like"/>
    <property type="match status" value="1"/>
</dbReference>
<reference evidence="2" key="1">
    <citation type="submission" date="2023-07" db="EMBL/GenBank/DDBJ databases">
        <title>30 novel species of actinomycetes from the DSMZ collection.</title>
        <authorList>
            <person name="Nouioui I."/>
        </authorList>
    </citation>
    <scope>NUCLEOTIDE SEQUENCE [LARGE SCALE GENOMIC DNA]</scope>
    <source>
        <strain evidence="2">DSM 44918</strain>
    </source>
</reference>
<name>A0ABU2LSR7_9ACTN</name>
<dbReference type="Proteomes" id="UP001183420">
    <property type="component" value="Unassembled WGS sequence"/>
</dbReference>
<comment type="caution">
    <text evidence="1">The sequence shown here is derived from an EMBL/GenBank/DDBJ whole genome shotgun (WGS) entry which is preliminary data.</text>
</comment>
<evidence type="ECO:0000313" key="1">
    <source>
        <dbReference type="EMBL" id="MDT0320581.1"/>
    </source>
</evidence>
<dbReference type="RefSeq" id="WP_311600546.1">
    <property type="nucleotide sequence ID" value="NZ_JAVREM010000026.1"/>
</dbReference>
<accession>A0ABU2LSR7</accession>
<gene>
    <name evidence="1" type="ORF">RNC47_19795</name>
</gene>